<keyword evidence="3" id="KW-0479">Metal-binding</keyword>
<dbReference type="NCBIfam" id="NF033749">
    <property type="entry name" value="bact_hemeryth"/>
    <property type="match status" value="1"/>
</dbReference>
<dbReference type="EMBL" id="AP018560">
    <property type="protein sequence ID" value="BBD79914.1"/>
    <property type="molecule type" value="Genomic_DNA"/>
</dbReference>
<evidence type="ECO:0000313" key="6">
    <source>
        <dbReference type="EMBL" id="BBD79914.1"/>
    </source>
</evidence>
<dbReference type="PROSITE" id="PS00550">
    <property type="entry name" value="HEMERYTHRINS"/>
    <property type="match status" value="1"/>
</dbReference>
<dbReference type="Pfam" id="PF01814">
    <property type="entry name" value="Hemerythrin"/>
    <property type="match status" value="1"/>
</dbReference>
<name>A0A2Z6E5C2_9GAMM</name>
<comment type="similarity">
    <text evidence="1">Belongs to the hemerythrin family.</text>
</comment>
<dbReference type="InterPro" id="IPR050669">
    <property type="entry name" value="Hemerythrin"/>
</dbReference>
<dbReference type="GO" id="GO:0005344">
    <property type="term" value="F:oxygen carrier activity"/>
    <property type="evidence" value="ECO:0007669"/>
    <property type="project" value="UniProtKB-KW"/>
</dbReference>
<dbReference type="PANTHER" id="PTHR37164">
    <property type="entry name" value="BACTERIOHEMERYTHRIN"/>
    <property type="match status" value="1"/>
</dbReference>
<dbReference type="KEGG" id="rbd:ALSL_1256"/>
<evidence type="ECO:0000256" key="3">
    <source>
        <dbReference type="ARBA" id="ARBA00022723"/>
    </source>
</evidence>
<dbReference type="Proteomes" id="UP000270530">
    <property type="component" value="Chromosome"/>
</dbReference>
<dbReference type="CDD" id="cd12107">
    <property type="entry name" value="Hemerythrin"/>
    <property type="match status" value="1"/>
</dbReference>
<reference evidence="7" key="2">
    <citation type="submission" date="2018-06" db="EMBL/GenBank/DDBJ databases">
        <title>Genome sequence of Rhodanobacteraceae bacterium strain Dysh456.</title>
        <authorList>
            <person name="Fukui M."/>
        </authorList>
    </citation>
    <scope>NUCLEOTIDE SEQUENCE [LARGE SCALE GENOMIC DNA]</scope>
    <source>
        <strain evidence="7">Dysh456</strain>
    </source>
</reference>
<sequence length="160" mass="18811">MSQSTAIDAPLIEWNPSLSVGIEEIDAQHRVLVDLLNRLHGAMLHHRASSESRLILDELVDYTRIHFAVEESLMRLFAYAEYEKHKASHDRLVEEVLRLRARLLDEGHPVTFELLHFLKKWLTLHILEEDKLYTPFFLSQGVQAQAHKPSWLRRLWKRGE</sequence>
<keyword evidence="2" id="KW-0561">Oxygen transport</keyword>
<dbReference type="InterPro" id="IPR016131">
    <property type="entry name" value="Haemerythrin_Fe_BS"/>
</dbReference>
<keyword evidence="2" id="KW-0813">Transport</keyword>
<evidence type="ECO:0000256" key="1">
    <source>
        <dbReference type="ARBA" id="ARBA00010587"/>
    </source>
</evidence>
<feature type="domain" description="Hemerythrin-like" evidence="5">
    <location>
        <begin position="21"/>
        <end position="136"/>
    </location>
</feature>
<evidence type="ECO:0000259" key="5">
    <source>
        <dbReference type="Pfam" id="PF01814"/>
    </source>
</evidence>
<dbReference type="InterPro" id="IPR012312">
    <property type="entry name" value="Hemerythrin-like"/>
</dbReference>
<dbReference type="NCBIfam" id="TIGR02481">
    <property type="entry name" value="hemeryth_dom"/>
    <property type="match status" value="1"/>
</dbReference>
<evidence type="ECO:0000313" key="7">
    <source>
        <dbReference type="Proteomes" id="UP000270530"/>
    </source>
</evidence>
<dbReference type="PANTHER" id="PTHR37164:SF1">
    <property type="entry name" value="BACTERIOHEMERYTHRIN"/>
    <property type="match status" value="1"/>
</dbReference>
<gene>
    <name evidence="6" type="ORF">ALSL_1256</name>
</gene>
<keyword evidence="7" id="KW-1185">Reference proteome</keyword>
<reference evidence="7" key="1">
    <citation type="submission" date="2018-04" db="EMBL/GenBank/DDBJ databases">
        <authorList>
            <person name="Watanabe M."/>
            <person name="Kojima H."/>
        </authorList>
    </citation>
    <scope>NUCLEOTIDE SEQUENCE [LARGE SCALE GENOMIC DNA]</scope>
    <source>
        <strain evidence="7">Dysh456</strain>
    </source>
</reference>
<keyword evidence="4" id="KW-0408">Iron</keyword>
<evidence type="ECO:0000256" key="2">
    <source>
        <dbReference type="ARBA" id="ARBA00022621"/>
    </source>
</evidence>
<proteinExistence type="inferred from homology"/>
<dbReference type="OrthoDB" id="1122424at2"/>
<dbReference type="AlphaFoldDB" id="A0A2Z6E5C2"/>
<accession>A0A2Z6E5C2</accession>
<protein>
    <submittedName>
        <fullName evidence="6">Hemerythrin</fullName>
    </submittedName>
</protein>
<organism evidence="6 7">
    <name type="scientific">Aerosticca soli</name>
    <dbReference type="NCBI Taxonomy" id="2010829"/>
    <lineage>
        <taxon>Bacteria</taxon>
        <taxon>Pseudomonadati</taxon>
        <taxon>Pseudomonadota</taxon>
        <taxon>Gammaproteobacteria</taxon>
        <taxon>Lysobacterales</taxon>
        <taxon>Rhodanobacteraceae</taxon>
        <taxon>Aerosticca</taxon>
    </lineage>
</organism>
<dbReference type="GO" id="GO:0046872">
    <property type="term" value="F:metal ion binding"/>
    <property type="evidence" value="ECO:0007669"/>
    <property type="project" value="UniProtKB-KW"/>
</dbReference>
<dbReference type="InterPro" id="IPR035938">
    <property type="entry name" value="Hemerythrin-like_sf"/>
</dbReference>
<evidence type="ECO:0000256" key="4">
    <source>
        <dbReference type="ARBA" id="ARBA00023004"/>
    </source>
</evidence>
<dbReference type="InterPro" id="IPR012827">
    <property type="entry name" value="Hemerythrin_metal-bd"/>
</dbReference>
<dbReference type="RefSeq" id="WP_126537468.1">
    <property type="nucleotide sequence ID" value="NZ_AP018560.1"/>
</dbReference>
<dbReference type="Gene3D" id="1.20.120.50">
    <property type="entry name" value="Hemerythrin-like"/>
    <property type="match status" value="1"/>
</dbReference>
<dbReference type="SUPFAM" id="SSF47188">
    <property type="entry name" value="Hemerythrin-like"/>
    <property type="match status" value="1"/>
</dbReference>